<reference evidence="1" key="2">
    <citation type="submission" date="2023-05" db="EMBL/GenBank/DDBJ databases">
        <authorList>
            <consortium name="Lawrence Berkeley National Laboratory"/>
            <person name="Steindorff A."/>
            <person name="Hensen N."/>
            <person name="Bonometti L."/>
            <person name="Westerberg I."/>
            <person name="Brannstrom I.O."/>
            <person name="Guillou S."/>
            <person name="Cros-Aarteil S."/>
            <person name="Calhoun S."/>
            <person name="Haridas S."/>
            <person name="Kuo A."/>
            <person name="Mondo S."/>
            <person name="Pangilinan J."/>
            <person name="Riley R."/>
            <person name="Labutti K."/>
            <person name="Andreopoulos B."/>
            <person name="Lipzen A."/>
            <person name="Chen C."/>
            <person name="Yanf M."/>
            <person name="Daum C."/>
            <person name="Ng V."/>
            <person name="Clum A."/>
            <person name="Ohm R."/>
            <person name="Martin F."/>
            <person name="Silar P."/>
            <person name="Natvig D."/>
            <person name="Lalanne C."/>
            <person name="Gautier V."/>
            <person name="Ament-Velasquez S.L."/>
            <person name="Kruys A."/>
            <person name="Hutchinson M.I."/>
            <person name="Powell A.J."/>
            <person name="Barry K."/>
            <person name="Miller A.N."/>
            <person name="Grigoriev I.V."/>
            <person name="Debuchy R."/>
            <person name="Gladieux P."/>
            <person name="Thoren M.H."/>
            <person name="Johannesson H."/>
        </authorList>
    </citation>
    <scope>NUCLEOTIDE SEQUENCE</scope>
    <source>
        <strain evidence="1">CBS 508.74</strain>
    </source>
</reference>
<evidence type="ECO:0000313" key="1">
    <source>
        <dbReference type="EMBL" id="KAK4117170.1"/>
    </source>
</evidence>
<accession>A0AAN6YX00</accession>
<comment type="caution">
    <text evidence="1">The sequence shown here is derived from an EMBL/GenBank/DDBJ whole genome shotgun (WGS) entry which is preliminary data.</text>
</comment>
<keyword evidence="2" id="KW-1185">Reference proteome</keyword>
<dbReference type="GeneID" id="89932889"/>
<name>A0AAN6YX00_9PEZI</name>
<gene>
    <name evidence="1" type="ORF">N656DRAFT_18021</name>
</gene>
<protein>
    <submittedName>
        <fullName evidence="1">Uncharacterized protein</fullName>
    </submittedName>
</protein>
<reference evidence="1" key="1">
    <citation type="journal article" date="2023" name="Mol. Phylogenet. Evol.">
        <title>Genome-scale phylogeny and comparative genomics of the fungal order Sordariales.</title>
        <authorList>
            <person name="Hensen N."/>
            <person name="Bonometti L."/>
            <person name="Westerberg I."/>
            <person name="Brannstrom I.O."/>
            <person name="Guillou S."/>
            <person name="Cros-Aarteil S."/>
            <person name="Calhoun S."/>
            <person name="Haridas S."/>
            <person name="Kuo A."/>
            <person name="Mondo S."/>
            <person name="Pangilinan J."/>
            <person name="Riley R."/>
            <person name="LaButti K."/>
            <person name="Andreopoulos B."/>
            <person name="Lipzen A."/>
            <person name="Chen C."/>
            <person name="Yan M."/>
            <person name="Daum C."/>
            <person name="Ng V."/>
            <person name="Clum A."/>
            <person name="Steindorff A."/>
            <person name="Ohm R.A."/>
            <person name="Martin F."/>
            <person name="Silar P."/>
            <person name="Natvig D.O."/>
            <person name="Lalanne C."/>
            <person name="Gautier V."/>
            <person name="Ament-Velasquez S.L."/>
            <person name="Kruys A."/>
            <person name="Hutchinson M.I."/>
            <person name="Powell A.J."/>
            <person name="Barry K."/>
            <person name="Miller A.N."/>
            <person name="Grigoriev I.V."/>
            <person name="Debuchy R."/>
            <person name="Gladieux P."/>
            <person name="Hiltunen Thoren M."/>
            <person name="Johannesson H."/>
        </authorList>
    </citation>
    <scope>NUCLEOTIDE SEQUENCE</scope>
    <source>
        <strain evidence="1">CBS 508.74</strain>
    </source>
</reference>
<organism evidence="1 2">
    <name type="scientific">Canariomyces notabilis</name>
    <dbReference type="NCBI Taxonomy" id="2074819"/>
    <lineage>
        <taxon>Eukaryota</taxon>
        <taxon>Fungi</taxon>
        <taxon>Dikarya</taxon>
        <taxon>Ascomycota</taxon>
        <taxon>Pezizomycotina</taxon>
        <taxon>Sordariomycetes</taxon>
        <taxon>Sordariomycetidae</taxon>
        <taxon>Sordariales</taxon>
        <taxon>Chaetomiaceae</taxon>
        <taxon>Canariomyces</taxon>
    </lineage>
</organism>
<evidence type="ECO:0000313" key="2">
    <source>
        <dbReference type="Proteomes" id="UP001302812"/>
    </source>
</evidence>
<proteinExistence type="predicted"/>
<dbReference type="RefSeq" id="XP_064674740.1">
    <property type="nucleotide sequence ID" value="XM_064808766.1"/>
</dbReference>
<dbReference type="AlphaFoldDB" id="A0AAN6YX00"/>
<sequence length="154" mass="16729">MPALASAHRDGVMLALFRLTRHCLPKSYSRPLVPAGKTIEPATTCPSCWSLCRVCSASYLGHPEASLGRQGNAHWNLILPVLMRRRSVGWRRDPSDVDAVLIAAVRVSDGVSLVAKPHHSSPSWRAVSGMGSGHCLSYFVEPVFGTGIRPLLYV</sequence>
<dbReference type="Proteomes" id="UP001302812">
    <property type="component" value="Unassembled WGS sequence"/>
</dbReference>
<dbReference type="EMBL" id="MU853332">
    <property type="protein sequence ID" value="KAK4117170.1"/>
    <property type="molecule type" value="Genomic_DNA"/>
</dbReference>